<dbReference type="InterPro" id="IPR052073">
    <property type="entry name" value="Amide_Lactam_Regulators"/>
</dbReference>
<evidence type="ECO:0000259" key="8">
    <source>
        <dbReference type="PROSITE" id="PS50048"/>
    </source>
</evidence>
<dbReference type="GO" id="GO:0003677">
    <property type="term" value="F:DNA binding"/>
    <property type="evidence" value="ECO:0007669"/>
    <property type="project" value="UniProtKB-KW"/>
</dbReference>
<dbReference type="SUPFAM" id="SSF57701">
    <property type="entry name" value="Zn2/Cys6 DNA-binding domain"/>
    <property type="match status" value="1"/>
</dbReference>
<dbReference type="SMART" id="SM00066">
    <property type="entry name" value="GAL4"/>
    <property type="match status" value="1"/>
</dbReference>
<name>A0A2B7WKK9_POLH7</name>
<dbReference type="PANTHER" id="PTHR47171:SF4">
    <property type="entry name" value="ACETAMIDASE REGULATORY PROTEIN"/>
    <property type="match status" value="1"/>
</dbReference>
<evidence type="ECO:0000313" key="9">
    <source>
        <dbReference type="EMBL" id="PGG97041.1"/>
    </source>
</evidence>
<keyword evidence="5" id="KW-0804">Transcription</keyword>
<dbReference type="PROSITE" id="PS50048">
    <property type="entry name" value="ZN2_CY6_FUNGAL_2"/>
    <property type="match status" value="1"/>
</dbReference>
<evidence type="ECO:0000256" key="4">
    <source>
        <dbReference type="ARBA" id="ARBA00023125"/>
    </source>
</evidence>
<protein>
    <recommendedName>
        <fullName evidence="8">Zn(2)-C6 fungal-type domain-containing protein</fullName>
    </recommendedName>
</protein>
<sequence>MSSPETKPQASTEAGIVKRKRPAACIHCHQRKVRCDARTVGLPCSNCRSAGKEDCRIHEKKKRAAVRSVQHPVPIRCAPLPNQRRPSNLPSSNISPTNPSLQSPSPKHAARPSFSESSTRLPTQQTYTEAESPETHADEEDARELERHLVKLIDEEDSDRQRAIKKGIRVFYVGQDVSNLNFLFRQQHSDQNDEVYHFPTNEISRRYLRNGLEQIPREAFVLPDQALADELVDAYFTHVNPGCPVIDEDMFMAQYKGRDPDDAPSILLLQAILLVGAHVSRPRSVREPLKAAIFRRARILFEARVERNRDLLVQAALLFTWYSDPVDDDVAANAHFWVGVAARIATGLGMHRNATHSRMVPHDKRMWRRVWWILVQFDVMVSLMHGRPQAINLEDCDVHTLTPADFEGCGKHVQIDYVIHYTELCTMVSFIMRERFGLRVSAERRKAVLGEADKALANWSLKLPDSVRMSTADMDSWRAMLHLTYYNFLILLHRPHPRASAFTDDYGPNDAEICSVAAGVIVSIFEDLRERDRIKYVWISAVNALFTAMIQVRVELRFSNPVLAISGLRRFDSTMASLRLLAGYWFNAETVLRLFESSKRLQHDIQAVKSREPNSDHKDGSNQQRGVGHATPPDEHPAQPFPNVWPAGFHYDDRVKLTDRTGQRSTLDDLAQAAQSDQLGDQQDWRQLFTFADSEHQAGPIVTENFPDMEDEWRELYLHEPGISDYFTDGAWMQS</sequence>
<gene>
    <name evidence="9" type="ORF">AJ80_09753</name>
</gene>
<accession>A0A2B7WKK9</accession>
<feature type="compositionally biased region" description="Polar residues" evidence="7">
    <location>
        <begin position="84"/>
        <end position="105"/>
    </location>
</feature>
<dbReference type="InterPro" id="IPR001138">
    <property type="entry name" value="Zn2Cys6_DnaBD"/>
</dbReference>
<dbReference type="CDD" id="cd12148">
    <property type="entry name" value="fungal_TF_MHR"/>
    <property type="match status" value="1"/>
</dbReference>
<dbReference type="STRING" id="1447883.A0A2B7WKK9"/>
<organism evidence="9 10">
    <name type="scientific">Polytolypa hystricis (strain UAMH7299)</name>
    <dbReference type="NCBI Taxonomy" id="1447883"/>
    <lineage>
        <taxon>Eukaryota</taxon>
        <taxon>Fungi</taxon>
        <taxon>Dikarya</taxon>
        <taxon>Ascomycota</taxon>
        <taxon>Pezizomycotina</taxon>
        <taxon>Eurotiomycetes</taxon>
        <taxon>Eurotiomycetidae</taxon>
        <taxon>Onygenales</taxon>
        <taxon>Onygenales incertae sedis</taxon>
        <taxon>Polytolypa</taxon>
    </lineage>
</organism>
<proteinExistence type="predicted"/>
<dbReference type="SMART" id="SM00906">
    <property type="entry name" value="Fungal_trans"/>
    <property type="match status" value="1"/>
</dbReference>
<dbReference type="InterPro" id="IPR007219">
    <property type="entry name" value="XnlR_reg_dom"/>
</dbReference>
<dbReference type="GO" id="GO:0008270">
    <property type="term" value="F:zinc ion binding"/>
    <property type="evidence" value="ECO:0007669"/>
    <property type="project" value="InterPro"/>
</dbReference>
<keyword evidence="6" id="KW-0539">Nucleus</keyword>
<feature type="region of interest" description="Disordered" evidence="7">
    <location>
        <begin position="607"/>
        <end position="643"/>
    </location>
</feature>
<keyword evidence="1" id="KW-0479">Metal-binding</keyword>
<keyword evidence="3" id="KW-0805">Transcription regulation</keyword>
<evidence type="ECO:0000313" key="10">
    <source>
        <dbReference type="Proteomes" id="UP000224634"/>
    </source>
</evidence>
<evidence type="ECO:0000256" key="1">
    <source>
        <dbReference type="ARBA" id="ARBA00022723"/>
    </source>
</evidence>
<dbReference type="InterPro" id="IPR036864">
    <property type="entry name" value="Zn2-C6_fun-type_DNA-bd_sf"/>
</dbReference>
<feature type="compositionally biased region" description="Polar residues" evidence="7">
    <location>
        <begin position="114"/>
        <end position="129"/>
    </location>
</feature>
<dbReference type="GO" id="GO:0000981">
    <property type="term" value="F:DNA-binding transcription factor activity, RNA polymerase II-specific"/>
    <property type="evidence" value="ECO:0007669"/>
    <property type="project" value="InterPro"/>
</dbReference>
<reference evidence="9 10" key="1">
    <citation type="submission" date="2017-10" db="EMBL/GenBank/DDBJ databases">
        <title>Comparative genomics in systemic dimorphic fungi from Ajellomycetaceae.</title>
        <authorList>
            <person name="Munoz J.F."/>
            <person name="Mcewen J.G."/>
            <person name="Clay O.K."/>
            <person name="Cuomo C.A."/>
        </authorList>
    </citation>
    <scope>NUCLEOTIDE SEQUENCE [LARGE SCALE GENOMIC DNA]</scope>
    <source>
        <strain evidence="9 10">UAMH7299</strain>
    </source>
</reference>
<dbReference type="Proteomes" id="UP000224634">
    <property type="component" value="Unassembled WGS sequence"/>
</dbReference>
<keyword evidence="10" id="KW-1185">Reference proteome</keyword>
<evidence type="ECO:0000256" key="5">
    <source>
        <dbReference type="ARBA" id="ARBA00023163"/>
    </source>
</evidence>
<feature type="region of interest" description="Disordered" evidence="7">
    <location>
        <begin position="63"/>
        <end position="142"/>
    </location>
</feature>
<dbReference type="PANTHER" id="PTHR47171">
    <property type="entry name" value="FARA-RELATED"/>
    <property type="match status" value="1"/>
</dbReference>
<dbReference type="GO" id="GO:0006351">
    <property type="term" value="P:DNA-templated transcription"/>
    <property type="evidence" value="ECO:0007669"/>
    <property type="project" value="InterPro"/>
</dbReference>
<feature type="compositionally biased region" description="Basic and acidic residues" evidence="7">
    <location>
        <begin position="609"/>
        <end position="620"/>
    </location>
</feature>
<feature type="domain" description="Zn(2)-C6 fungal-type" evidence="8">
    <location>
        <begin position="24"/>
        <end position="57"/>
    </location>
</feature>
<dbReference type="Pfam" id="PF04082">
    <property type="entry name" value="Fungal_trans"/>
    <property type="match status" value="1"/>
</dbReference>
<evidence type="ECO:0000256" key="6">
    <source>
        <dbReference type="ARBA" id="ARBA00023242"/>
    </source>
</evidence>
<keyword evidence="4" id="KW-0238">DNA-binding</keyword>
<dbReference type="Gene3D" id="4.10.240.10">
    <property type="entry name" value="Zn(2)-C6 fungal-type DNA-binding domain"/>
    <property type="match status" value="1"/>
</dbReference>
<keyword evidence="2" id="KW-0862">Zinc</keyword>
<dbReference type="Pfam" id="PF00172">
    <property type="entry name" value="Zn_clus"/>
    <property type="match status" value="1"/>
</dbReference>
<dbReference type="CDD" id="cd00067">
    <property type="entry name" value="GAL4"/>
    <property type="match status" value="1"/>
</dbReference>
<evidence type="ECO:0000256" key="2">
    <source>
        <dbReference type="ARBA" id="ARBA00022833"/>
    </source>
</evidence>
<dbReference type="PROSITE" id="PS00463">
    <property type="entry name" value="ZN2_CY6_FUNGAL_1"/>
    <property type="match status" value="1"/>
</dbReference>
<evidence type="ECO:0000256" key="7">
    <source>
        <dbReference type="SAM" id="MobiDB-lite"/>
    </source>
</evidence>
<dbReference type="EMBL" id="PDNA01000336">
    <property type="protein sequence ID" value="PGG97041.1"/>
    <property type="molecule type" value="Genomic_DNA"/>
</dbReference>
<evidence type="ECO:0000256" key="3">
    <source>
        <dbReference type="ARBA" id="ARBA00023015"/>
    </source>
</evidence>
<dbReference type="OrthoDB" id="4236860at2759"/>
<dbReference type="AlphaFoldDB" id="A0A2B7WKK9"/>
<comment type="caution">
    <text evidence="9">The sequence shown here is derived from an EMBL/GenBank/DDBJ whole genome shotgun (WGS) entry which is preliminary data.</text>
</comment>